<evidence type="ECO:0000259" key="1">
    <source>
        <dbReference type="PROSITE" id="PS51186"/>
    </source>
</evidence>
<feature type="domain" description="N-acetyltransferase" evidence="1">
    <location>
        <begin position="12"/>
        <end position="170"/>
    </location>
</feature>
<comment type="caution">
    <text evidence="2">The sequence shown here is derived from an EMBL/GenBank/DDBJ whole genome shotgun (WGS) entry which is preliminary data.</text>
</comment>
<evidence type="ECO:0000313" key="3">
    <source>
        <dbReference type="Proteomes" id="UP000661918"/>
    </source>
</evidence>
<sequence length="188" mass="20859">MLHALILSDGPYTLRPMTEADVAPLRALAAAHAGEYAHMGSFPTAGPYYTGALTAPDQMPFVTLVGGEHAGATRYMDMRPEHRRLEIGSTWLAPAHMRTPANRTFKRLLLEHAFEQMGILRVELKTDILNIRSQRAIEGLGAVREGVLRRHMLRPDGTQRDTVMYSITAEEWPEVRARLPASSAADTD</sequence>
<proteinExistence type="predicted"/>
<dbReference type="SUPFAM" id="SSF55729">
    <property type="entry name" value="Acyl-CoA N-acyltransferases (Nat)"/>
    <property type="match status" value="1"/>
</dbReference>
<evidence type="ECO:0000313" key="2">
    <source>
        <dbReference type="EMBL" id="GGL97337.1"/>
    </source>
</evidence>
<dbReference type="InterPro" id="IPR016181">
    <property type="entry name" value="Acyl_CoA_acyltransferase"/>
</dbReference>
<dbReference type="Gene3D" id="3.40.630.30">
    <property type="match status" value="1"/>
</dbReference>
<keyword evidence="3" id="KW-1185">Reference proteome</keyword>
<organism evidence="2 3">
    <name type="scientific">Deinococcus aerophilus</name>
    <dbReference type="NCBI Taxonomy" id="522488"/>
    <lineage>
        <taxon>Bacteria</taxon>
        <taxon>Thermotogati</taxon>
        <taxon>Deinococcota</taxon>
        <taxon>Deinococci</taxon>
        <taxon>Deinococcales</taxon>
        <taxon>Deinococcaceae</taxon>
        <taxon>Deinococcus</taxon>
    </lineage>
</organism>
<dbReference type="PROSITE" id="PS51186">
    <property type="entry name" value="GNAT"/>
    <property type="match status" value="1"/>
</dbReference>
<dbReference type="RefSeq" id="WP_188900424.1">
    <property type="nucleotide sequence ID" value="NZ_BMOM01000001.1"/>
</dbReference>
<accession>A0ABQ2GI67</accession>
<dbReference type="Proteomes" id="UP000661918">
    <property type="component" value="Unassembled WGS sequence"/>
</dbReference>
<protein>
    <submittedName>
        <fullName evidence="2">N-acetyltransferase</fullName>
    </submittedName>
</protein>
<dbReference type="PANTHER" id="PTHR43610">
    <property type="entry name" value="BLL6696 PROTEIN"/>
    <property type="match status" value="1"/>
</dbReference>
<dbReference type="PANTHER" id="PTHR43610:SF1">
    <property type="entry name" value="N-ACETYLTRANSFERASE DOMAIN-CONTAINING PROTEIN"/>
    <property type="match status" value="1"/>
</dbReference>
<dbReference type="EMBL" id="BMOM01000001">
    <property type="protein sequence ID" value="GGL97337.1"/>
    <property type="molecule type" value="Genomic_DNA"/>
</dbReference>
<name>A0ABQ2GI67_9DEIO</name>
<reference evidence="3" key="1">
    <citation type="journal article" date="2019" name="Int. J. Syst. Evol. Microbiol.">
        <title>The Global Catalogue of Microorganisms (GCM) 10K type strain sequencing project: providing services to taxonomists for standard genome sequencing and annotation.</title>
        <authorList>
            <consortium name="The Broad Institute Genomics Platform"/>
            <consortium name="The Broad Institute Genome Sequencing Center for Infectious Disease"/>
            <person name="Wu L."/>
            <person name="Ma J."/>
        </authorList>
    </citation>
    <scope>NUCLEOTIDE SEQUENCE [LARGE SCALE GENOMIC DNA]</scope>
    <source>
        <strain evidence="3">JCM 15443</strain>
    </source>
</reference>
<gene>
    <name evidence="2" type="ORF">GCM10010841_02130</name>
</gene>
<dbReference type="InterPro" id="IPR000182">
    <property type="entry name" value="GNAT_dom"/>
</dbReference>
<dbReference type="Pfam" id="PF13302">
    <property type="entry name" value="Acetyltransf_3"/>
    <property type="match status" value="1"/>
</dbReference>